<protein>
    <submittedName>
        <fullName evidence="1">Uncharacterized protein</fullName>
    </submittedName>
</protein>
<evidence type="ECO:0000313" key="1">
    <source>
        <dbReference type="EMBL" id="GEZ82291.1"/>
    </source>
</evidence>
<comment type="caution">
    <text evidence="1">The sequence shown here is derived from an EMBL/GenBank/DDBJ whole genome shotgun (WGS) entry which is preliminary data.</text>
</comment>
<accession>A0A699IRP5</accession>
<dbReference type="EMBL" id="BKCJ010328353">
    <property type="protein sequence ID" value="GEZ82291.1"/>
    <property type="molecule type" value="Genomic_DNA"/>
</dbReference>
<gene>
    <name evidence="1" type="ORF">Tci_554264</name>
</gene>
<sequence length="108" mass="11671">MLRTAERVEICFKMHIKPDPATYKSNATTDSSILLHSLLIAEDMAYAKMTSASSPAASAASNSQLGRLHGLHGFRNNITSLSAIFIDNTPANHPAVERGFTYLCSICS</sequence>
<reference evidence="1" key="1">
    <citation type="journal article" date="2019" name="Sci. Rep.">
        <title>Draft genome of Tanacetum cinerariifolium, the natural source of mosquito coil.</title>
        <authorList>
            <person name="Yamashiro T."/>
            <person name="Shiraishi A."/>
            <person name="Satake H."/>
            <person name="Nakayama K."/>
        </authorList>
    </citation>
    <scope>NUCLEOTIDE SEQUENCE</scope>
</reference>
<name>A0A699IRP5_TANCI</name>
<proteinExistence type="predicted"/>
<dbReference type="AlphaFoldDB" id="A0A699IRP5"/>
<organism evidence="1">
    <name type="scientific">Tanacetum cinerariifolium</name>
    <name type="common">Dalmatian daisy</name>
    <name type="synonym">Chrysanthemum cinerariifolium</name>
    <dbReference type="NCBI Taxonomy" id="118510"/>
    <lineage>
        <taxon>Eukaryota</taxon>
        <taxon>Viridiplantae</taxon>
        <taxon>Streptophyta</taxon>
        <taxon>Embryophyta</taxon>
        <taxon>Tracheophyta</taxon>
        <taxon>Spermatophyta</taxon>
        <taxon>Magnoliopsida</taxon>
        <taxon>eudicotyledons</taxon>
        <taxon>Gunneridae</taxon>
        <taxon>Pentapetalae</taxon>
        <taxon>asterids</taxon>
        <taxon>campanulids</taxon>
        <taxon>Asterales</taxon>
        <taxon>Asteraceae</taxon>
        <taxon>Asteroideae</taxon>
        <taxon>Anthemideae</taxon>
        <taxon>Anthemidinae</taxon>
        <taxon>Tanacetum</taxon>
    </lineage>
</organism>